<gene>
    <name evidence="2" type="ORF">FIV36_23735</name>
    <name evidence="1" type="ORF">SAMN05216591_0348</name>
</gene>
<reference evidence="1 3" key="1">
    <citation type="submission" date="2016-10" db="EMBL/GenBank/DDBJ databases">
        <authorList>
            <person name="Varghese N."/>
            <person name="Submissions S."/>
        </authorList>
    </citation>
    <scope>NUCLEOTIDE SEQUENCE [LARGE SCALE GENOMIC DNA]</scope>
    <source>
        <strain evidence="1 3">DSM 17835</strain>
    </source>
</reference>
<keyword evidence="3" id="KW-1185">Reference proteome</keyword>
<evidence type="ECO:0000313" key="2">
    <source>
        <dbReference type="EMBL" id="TWS01647.1"/>
    </source>
</evidence>
<dbReference type="GeneID" id="78551896"/>
<organism evidence="2 4">
    <name type="scientific">Pseudomonas extremaustralis</name>
    <dbReference type="NCBI Taxonomy" id="359110"/>
    <lineage>
        <taxon>Bacteria</taxon>
        <taxon>Pseudomonadati</taxon>
        <taxon>Pseudomonadota</taxon>
        <taxon>Gammaproteobacteria</taxon>
        <taxon>Pseudomonadales</taxon>
        <taxon>Pseudomonadaceae</taxon>
        <taxon>Pseudomonas</taxon>
    </lineage>
</organism>
<dbReference type="EMBL" id="LT629689">
    <property type="protein sequence ID" value="SDE60444.1"/>
    <property type="molecule type" value="Genomic_DNA"/>
</dbReference>
<dbReference type="Proteomes" id="UP000182858">
    <property type="component" value="Chromosome I"/>
</dbReference>
<accession>A0A5C5Q7B0</accession>
<evidence type="ECO:0000313" key="4">
    <source>
        <dbReference type="Proteomes" id="UP000317951"/>
    </source>
</evidence>
<dbReference type="OrthoDB" id="7033513at2"/>
<dbReference type="RefSeq" id="WP_010566425.1">
    <property type="nucleotide sequence ID" value="NZ_LT629689.1"/>
</dbReference>
<sequence>MTTNQTIDGVPRRVCHACVSYQRDAYCSVCDPAAQPQGEPVAWMYRRQGGECLGQLVQMESDNLKDVREGKVLEGRRILWPRDDYTDWKPLYTEQPAPVAVVLPEQLTDAELEELEVIEALLSGQGLSNLAGSMASARQFIDEVTRLNTK</sequence>
<dbReference type="EMBL" id="VFET01000025">
    <property type="protein sequence ID" value="TWS01647.1"/>
    <property type="molecule type" value="Genomic_DNA"/>
</dbReference>
<evidence type="ECO:0000313" key="3">
    <source>
        <dbReference type="Proteomes" id="UP000182858"/>
    </source>
</evidence>
<dbReference type="Proteomes" id="UP000317951">
    <property type="component" value="Unassembled WGS sequence"/>
</dbReference>
<dbReference type="AlphaFoldDB" id="A0A5C5Q7B0"/>
<evidence type="ECO:0000313" key="1">
    <source>
        <dbReference type="EMBL" id="SDE60444.1"/>
    </source>
</evidence>
<proteinExistence type="predicted"/>
<protein>
    <submittedName>
        <fullName evidence="2">Uncharacterized protein</fullName>
    </submittedName>
</protein>
<name>A0A5C5Q7B0_9PSED</name>
<reference evidence="2 4" key="2">
    <citation type="submission" date="2019-06" db="EMBL/GenBank/DDBJ databases">
        <title>Pseudomonas bimorpha sp. nov. isolated from bovine raw milk and skim milk concentrate.</title>
        <authorList>
            <person name="Hofmann K."/>
            <person name="Huptas C."/>
            <person name="Doll E."/>
            <person name="Scherer S."/>
            <person name="Wenning M."/>
        </authorList>
    </citation>
    <scope>NUCLEOTIDE SEQUENCE [LARGE SCALE GENOMIC DNA]</scope>
    <source>
        <strain evidence="2 4">DSM 17835</strain>
    </source>
</reference>